<dbReference type="AlphaFoldDB" id="A0A7W6PP58"/>
<accession>A0A7W6PP58</accession>
<reference evidence="1 2" key="1">
    <citation type="submission" date="2020-08" db="EMBL/GenBank/DDBJ databases">
        <title>Genomic Encyclopedia of Type Strains, Phase IV (KMG-IV): sequencing the most valuable type-strain genomes for metagenomic binning, comparative biology and taxonomic classification.</title>
        <authorList>
            <person name="Goeker M."/>
        </authorList>
    </citation>
    <scope>NUCLEOTIDE SEQUENCE [LARGE SCALE GENOMIC DNA]</scope>
    <source>
        <strain evidence="1 2">DSM 29514</strain>
    </source>
</reference>
<evidence type="ECO:0000313" key="1">
    <source>
        <dbReference type="EMBL" id="MBB4142138.1"/>
    </source>
</evidence>
<keyword evidence="2" id="KW-1185">Reference proteome</keyword>
<name>A0A7W6PP58_9HYPH</name>
<sequence>MYVTMIALAGLISTMFVATVASTISELRREQANLRAFAKRHSAF</sequence>
<comment type="caution">
    <text evidence="1">The sequence shown here is derived from an EMBL/GenBank/DDBJ whole genome shotgun (WGS) entry which is preliminary data.</text>
</comment>
<evidence type="ECO:0000313" key="2">
    <source>
        <dbReference type="Proteomes" id="UP000519897"/>
    </source>
</evidence>
<organism evidence="1 2">
    <name type="scientific">Rhizobium rhizoryzae</name>
    <dbReference type="NCBI Taxonomy" id="451876"/>
    <lineage>
        <taxon>Bacteria</taxon>
        <taxon>Pseudomonadati</taxon>
        <taxon>Pseudomonadota</taxon>
        <taxon>Alphaproteobacteria</taxon>
        <taxon>Hyphomicrobiales</taxon>
        <taxon>Rhizobiaceae</taxon>
        <taxon>Rhizobium/Agrobacterium group</taxon>
        <taxon>Rhizobium</taxon>
    </lineage>
</organism>
<dbReference type="RefSeq" id="WP_280139178.1">
    <property type="nucleotide sequence ID" value="NZ_CP049250.1"/>
</dbReference>
<dbReference type="EMBL" id="JACIEC010000001">
    <property type="protein sequence ID" value="MBB4142138.1"/>
    <property type="molecule type" value="Genomic_DNA"/>
</dbReference>
<protein>
    <submittedName>
        <fullName evidence="1">CHASE1-domain containing sensor protein</fullName>
    </submittedName>
</protein>
<proteinExistence type="predicted"/>
<dbReference type="Proteomes" id="UP000519897">
    <property type="component" value="Unassembled WGS sequence"/>
</dbReference>
<gene>
    <name evidence="1" type="ORF">GGQ72_000637</name>
</gene>